<dbReference type="EMBL" id="RJSF01000040">
    <property type="protein sequence ID" value="RNM13616.1"/>
    <property type="molecule type" value="Genomic_DNA"/>
</dbReference>
<protein>
    <submittedName>
        <fullName evidence="1">DUF2505 domain-containing protein</fullName>
    </submittedName>
</protein>
<comment type="caution">
    <text evidence="1">The sequence shown here is derived from an EMBL/GenBank/DDBJ whole genome shotgun (WGS) entry which is preliminary data.</text>
</comment>
<dbReference type="Pfam" id="PF10698">
    <property type="entry name" value="DUF2505"/>
    <property type="match status" value="1"/>
</dbReference>
<gene>
    <name evidence="1" type="ORF">EFL26_11470</name>
</gene>
<keyword evidence="2" id="KW-1185">Reference proteome</keyword>
<dbReference type="SUPFAM" id="SSF55961">
    <property type="entry name" value="Bet v1-like"/>
    <property type="match status" value="1"/>
</dbReference>
<evidence type="ECO:0000313" key="2">
    <source>
        <dbReference type="Proteomes" id="UP000279994"/>
    </source>
</evidence>
<dbReference type="Proteomes" id="UP000279994">
    <property type="component" value="Unassembled WGS sequence"/>
</dbReference>
<sequence>MSLDGSLMDPNVPGMMTPMRLRHELAYDAPPADVLAMIGDPLFWDRVGKANDVISWTPTVGTEAGTVRVVIDEEQRTAGVPSFAKKIVGESTRVIITQVWRGQEASYEIETPGKPTHVHGTATLSENGTGSVLVYDLEVKASVPLIGGKLEKLVVDLTKEGFDKEQAVGAAWLAGEGR</sequence>
<reference evidence="1 2" key="1">
    <citation type="submission" date="2018-11" db="EMBL/GenBank/DDBJ databases">
        <authorList>
            <person name="Li F."/>
        </authorList>
    </citation>
    <scope>NUCLEOTIDE SEQUENCE [LARGE SCALE GENOMIC DNA]</scope>
    <source>
        <strain evidence="1 2">Gsoil 818</strain>
    </source>
</reference>
<accession>A0A3N0GN20</accession>
<dbReference type="OrthoDB" id="3266819at2"/>
<proteinExistence type="predicted"/>
<evidence type="ECO:0000313" key="1">
    <source>
        <dbReference type="EMBL" id="RNM13616.1"/>
    </source>
</evidence>
<dbReference type="AlphaFoldDB" id="A0A3N0GN20"/>
<name>A0A3N0GN20_9ACTN</name>
<dbReference type="InterPro" id="IPR019639">
    <property type="entry name" value="DUF2505"/>
</dbReference>
<organism evidence="1 2">
    <name type="scientific">Nocardioides pocheonensis</name>
    <dbReference type="NCBI Taxonomy" id="661485"/>
    <lineage>
        <taxon>Bacteria</taxon>
        <taxon>Bacillati</taxon>
        <taxon>Actinomycetota</taxon>
        <taxon>Actinomycetes</taxon>
        <taxon>Propionibacteriales</taxon>
        <taxon>Nocardioidaceae</taxon>
        <taxon>Nocardioides</taxon>
    </lineage>
</organism>